<keyword evidence="1" id="KW-0812">Transmembrane</keyword>
<evidence type="ECO:0000313" key="3">
    <source>
        <dbReference type="EMBL" id="WDV08654.1"/>
    </source>
</evidence>
<dbReference type="AlphaFoldDB" id="A0AAJ5RSC4"/>
<proteinExistence type="predicted"/>
<reference evidence="3" key="1">
    <citation type="submission" date="2022-11" db="EMBL/GenBank/DDBJ databases">
        <title>Lysinibacillus irui.</title>
        <authorList>
            <person name="Akintayo S.O."/>
        </authorList>
    </citation>
    <scope>NUCLEOTIDE SEQUENCE</scope>
    <source>
        <strain evidence="3">IRB4-01</strain>
    </source>
</reference>
<evidence type="ECO:0000313" key="5">
    <source>
        <dbReference type="Proteomes" id="UP001289615"/>
    </source>
</evidence>
<gene>
    <name evidence="3" type="ORF">OU989_09320</name>
    <name evidence="2" type="ORF">U6C28_15915</name>
</gene>
<keyword evidence="1" id="KW-1133">Transmembrane helix</keyword>
<name>A0AAJ5RSC4_9BACI</name>
<dbReference type="KEGG" id="liu:OU989_09320"/>
<organism evidence="3 4">
    <name type="scientific">Lysinibacillus irui</name>
    <dbReference type="NCBI Taxonomy" id="2998077"/>
    <lineage>
        <taxon>Bacteria</taxon>
        <taxon>Bacillati</taxon>
        <taxon>Bacillota</taxon>
        <taxon>Bacilli</taxon>
        <taxon>Bacillales</taxon>
        <taxon>Bacillaceae</taxon>
        <taxon>Lysinibacillus</taxon>
    </lineage>
</organism>
<feature type="transmembrane region" description="Helical" evidence="1">
    <location>
        <begin position="31"/>
        <end position="49"/>
    </location>
</feature>
<dbReference type="EMBL" id="CP113527">
    <property type="protein sequence ID" value="WDV08654.1"/>
    <property type="molecule type" value="Genomic_DNA"/>
</dbReference>
<keyword evidence="1" id="KW-0472">Membrane</keyword>
<dbReference type="RefSeq" id="WP_274796862.1">
    <property type="nucleotide sequence ID" value="NZ_CP113527.1"/>
</dbReference>
<sequence length="58" mass="6475">MKVIHSIIGMMITLVGLAFLCTTIDDAPIRNIMLKVYGIVIVFVGTFYLKKIAKFGKQ</sequence>
<dbReference type="Proteomes" id="UP001289615">
    <property type="component" value="Unassembled WGS sequence"/>
</dbReference>
<dbReference type="Proteomes" id="UP001219585">
    <property type="component" value="Chromosome"/>
</dbReference>
<evidence type="ECO:0000313" key="2">
    <source>
        <dbReference type="EMBL" id="MEA0977796.1"/>
    </source>
</evidence>
<keyword evidence="5" id="KW-1185">Reference proteome</keyword>
<protein>
    <submittedName>
        <fullName evidence="3">Uncharacterized protein</fullName>
    </submittedName>
</protein>
<evidence type="ECO:0000313" key="4">
    <source>
        <dbReference type="Proteomes" id="UP001219585"/>
    </source>
</evidence>
<dbReference type="EMBL" id="JAXUIA010000012">
    <property type="protein sequence ID" value="MEA0977796.1"/>
    <property type="molecule type" value="Genomic_DNA"/>
</dbReference>
<accession>A0AAJ5RSC4</accession>
<reference evidence="2 5" key="2">
    <citation type="submission" date="2023-12" db="EMBL/GenBank/DDBJ databases">
        <title>Genome comparison identifies genes involved in endophytic behavior of Lysinibacillus irui and provides insights into its role as a plant-growth promoting bacterium.</title>
        <authorList>
            <person name="Hilario S."/>
            <person name="Matos I."/>
            <person name="Goncalves M.F.M."/>
            <person name="Pardo C.A."/>
            <person name="Santos M.J."/>
        </authorList>
    </citation>
    <scope>NUCLEOTIDE SEQUENCE [LARGE SCALE GENOMIC DNA]</scope>
    <source>
        <strain evidence="2 5">B3</strain>
    </source>
</reference>
<evidence type="ECO:0000256" key="1">
    <source>
        <dbReference type="SAM" id="Phobius"/>
    </source>
</evidence>
<feature type="transmembrane region" description="Helical" evidence="1">
    <location>
        <begin position="7"/>
        <end position="25"/>
    </location>
</feature>